<dbReference type="GO" id="GO:0032467">
    <property type="term" value="P:positive regulation of cytokinesis"/>
    <property type="evidence" value="ECO:0007669"/>
    <property type="project" value="TreeGrafter"/>
</dbReference>
<dbReference type="InParanoid" id="A0A3P8VZN1"/>
<dbReference type="PANTHER" id="PTHR21831:SF2">
    <property type="entry name" value="MICROTUBULE-ASSOCIATED PROTEIN 10"/>
    <property type="match status" value="1"/>
</dbReference>
<evidence type="ECO:0000256" key="1">
    <source>
        <dbReference type="SAM" id="MobiDB-lite"/>
    </source>
</evidence>
<dbReference type="FunCoup" id="A0A3P8VZN1">
    <property type="interactions" value="569"/>
</dbReference>
<dbReference type="AlphaFoldDB" id="A0A3P8VZN1"/>
<dbReference type="GO" id="GO:0005813">
    <property type="term" value="C:centrosome"/>
    <property type="evidence" value="ECO:0007669"/>
    <property type="project" value="TreeGrafter"/>
</dbReference>
<keyword evidence="4" id="KW-1185">Reference proteome</keyword>
<name>A0A3P8VZN1_CYNSE</name>
<feature type="region of interest" description="Disordered" evidence="1">
    <location>
        <begin position="686"/>
        <end position="746"/>
    </location>
</feature>
<dbReference type="GO" id="GO:0008017">
    <property type="term" value="F:microtubule binding"/>
    <property type="evidence" value="ECO:0007669"/>
    <property type="project" value="InterPro"/>
</dbReference>
<dbReference type="Pfam" id="PF14924">
    <property type="entry name" value="MAP10_N"/>
    <property type="match status" value="1"/>
</dbReference>
<dbReference type="GO" id="GO:0031122">
    <property type="term" value="P:cytoplasmic microtubule organization"/>
    <property type="evidence" value="ECO:0007669"/>
    <property type="project" value="TreeGrafter"/>
</dbReference>
<protein>
    <submittedName>
        <fullName evidence="3">Microtubule associated protein 10</fullName>
    </submittedName>
</protein>
<dbReference type="Ensembl" id="ENSCSET00000020979.1">
    <property type="protein sequence ID" value="ENSCSEP00000020718.1"/>
    <property type="gene ID" value="ENSCSEG00000013227.1"/>
</dbReference>
<sequence>MSEGQSTDNVETLFVFELLVENIRVEKETEISGELALAVRLLDFPTLLIYPHKKENAQQADKPGEYSFNKGKTCFFQMNLNSLHTRLSSSPLYAMVLDVKEEIPKLVGSSLISLVKVMGRILQDVAQNGISVPSSRGERGLVSMCSLTGEKIGFISLSYKLLSVGTGVQGQQPVEECMGEKNMVIKPSSFALPQPTSFQNIALASGTTWKREESLNPAAAAAASPAAGESVAIQCRPRSQTAQTFKEIGNSFDGEMNIFCPPQLYYSHSGEDKGDSVIDYKQISINPDFNTFEELCSGHEVSGNKAGVSPNMDNREICVTKTEKHQQTNEVSPNVDALKQLPLLNALLMELSQLNVQNPHQPLSIHPNLAWIYRPASTEPPGGHDITPRKTIDKTKVTSSLLKNVHSSRTCTATGFKPTTPQRESKHKAAIIESKTCDKPVKSKLVYGTTKTFNLRLKKISTHKVKHDCTELLQNEKQITNNPKGKARPLDKPAYAGLKKLLLNKNSTLDKHVETVIQKVKMKSPLQETTTYVRENSKNLGEPAPSSPPSLRLRESIKSPGSSKFSSRKSSFSDSTVGANKELEYADDFNSPEPSDVYSPDPGSTSELSRVHTPKSSVRPDSCSPDSVSHRKRTVLPVPPKASVSPQRSLRSHIIRPQTPASVVSFSSGDCDRDSLASLQTIGSRREVTETGRAESSLVAESLGSLRSESFKNRSPGRGSESVSSVEPQDAEEEKDELGSLDLGREHQHISELLVNKLPGYTM</sequence>
<dbReference type="GO" id="GO:0005881">
    <property type="term" value="C:cytoplasmic microtubule"/>
    <property type="evidence" value="ECO:0007669"/>
    <property type="project" value="TreeGrafter"/>
</dbReference>
<dbReference type="STRING" id="244447.ENSCSEP00000020718"/>
<dbReference type="Pfam" id="PF14925">
    <property type="entry name" value="HPHLAWLY"/>
    <property type="match status" value="1"/>
</dbReference>
<dbReference type="OMA" id="AVHQKMS"/>
<evidence type="ECO:0000259" key="2">
    <source>
        <dbReference type="Pfam" id="PF14925"/>
    </source>
</evidence>
<dbReference type="InterPro" id="IPR026679">
    <property type="entry name" value="MAP10_C-term"/>
</dbReference>
<organism evidence="3 4">
    <name type="scientific">Cynoglossus semilaevis</name>
    <name type="common">Tongue sole</name>
    <dbReference type="NCBI Taxonomy" id="244447"/>
    <lineage>
        <taxon>Eukaryota</taxon>
        <taxon>Metazoa</taxon>
        <taxon>Chordata</taxon>
        <taxon>Craniata</taxon>
        <taxon>Vertebrata</taxon>
        <taxon>Euteleostomi</taxon>
        <taxon>Actinopterygii</taxon>
        <taxon>Neopterygii</taxon>
        <taxon>Teleostei</taxon>
        <taxon>Neoteleostei</taxon>
        <taxon>Acanthomorphata</taxon>
        <taxon>Carangaria</taxon>
        <taxon>Pleuronectiformes</taxon>
        <taxon>Pleuronectoidei</taxon>
        <taxon>Cynoglossidae</taxon>
        <taxon>Cynoglossinae</taxon>
        <taxon>Cynoglossus</taxon>
    </lineage>
</organism>
<dbReference type="InterPro" id="IPR039302">
    <property type="entry name" value="MAP10"/>
</dbReference>
<reference evidence="3" key="3">
    <citation type="submission" date="2025-09" db="UniProtKB">
        <authorList>
            <consortium name="Ensembl"/>
        </authorList>
    </citation>
    <scope>IDENTIFICATION</scope>
</reference>
<proteinExistence type="predicted"/>
<dbReference type="GeneTree" id="ENSGT00390000008459"/>
<evidence type="ECO:0000313" key="4">
    <source>
        <dbReference type="Proteomes" id="UP000265120"/>
    </source>
</evidence>
<dbReference type="GO" id="GO:0097431">
    <property type="term" value="C:mitotic spindle pole"/>
    <property type="evidence" value="ECO:0007669"/>
    <property type="project" value="TreeGrafter"/>
</dbReference>
<feature type="compositionally biased region" description="Low complexity" evidence="1">
    <location>
        <begin position="558"/>
        <end position="575"/>
    </location>
</feature>
<dbReference type="GO" id="GO:0051256">
    <property type="term" value="P:mitotic spindle midzone assembly"/>
    <property type="evidence" value="ECO:0007669"/>
    <property type="project" value="TreeGrafter"/>
</dbReference>
<dbReference type="GO" id="GO:0030496">
    <property type="term" value="C:midbody"/>
    <property type="evidence" value="ECO:0007669"/>
    <property type="project" value="TreeGrafter"/>
</dbReference>
<accession>A0A3P8VZN1</accession>
<feature type="region of interest" description="Disordered" evidence="1">
    <location>
        <begin position="528"/>
        <end position="656"/>
    </location>
</feature>
<evidence type="ECO:0000313" key="3">
    <source>
        <dbReference type="Ensembl" id="ENSCSEP00000020718.1"/>
    </source>
</evidence>
<dbReference type="Proteomes" id="UP000265120">
    <property type="component" value="Chromosome 12"/>
</dbReference>
<reference evidence="3 4" key="1">
    <citation type="journal article" date="2014" name="Nat. Genet.">
        <title>Whole-genome sequence of a flatfish provides insights into ZW sex chromosome evolution and adaptation to a benthic lifestyle.</title>
        <authorList>
            <person name="Chen S."/>
            <person name="Zhang G."/>
            <person name="Shao C."/>
            <person name="Huang Q."/>
            <person name="Liu G."/>
            <person name="Zhang P."/>
            <person name="Song W."/>
            <person name="An N."/>
            <person name="Chalopin D."/>
            <person name="Volff J.N."/>
            <person name="Hong Y."/>
            <person name="Li Q."/>
            <person name="Sha Z."/>
            <person name="Zhou H."/>
            <person name="Xie M."/>
            <person name="Yu Q."/>
            <person name="Liu Y."/>
            <person name="Xiang H."/>
            <person name="Wang N."/>
            <person name="Wu K."/>
            <person name="Yang C."/>
            <person name="Zhou Q."/>
            <person name="Liao X."/>
            <person name="Yang L."/>
            <person name="Hu Q."/>
            <person name="Zhang J."/>
            <person name="Meng L."/>
            <person name="Jin L."/>
            <person name="Tian Y."/>
            <person name="Lian J."/>
            <person name="Yang J."/>
            <person name="Miao G."/>
            <person name="Liu S."/>
            <person name="Liang Z."/>
            <person name="Yan F."/>
            <person name="Li Y."/>
            <person name="Sun B."/>
            <person name="Zhang H."/>
            <person name="Zhang J."/>
            <person name="Zhu Y."/>
            <person name="Du M."/>
            <person name="Zhao Y."/>
            <person name="Schartl M."/>
            <person name="Tang Q."/>
            <person name="Wang J."/>
        </authorList>
    </citation>
    <scope>NUCLEOTIDE SEQUENCE</scope>
</reference>
<dbReference type="GO" id="GO:1990023">
    <property type="term" value="C:mitotic spindle midzone"/>
    <property type="evidence" value="ECO:0007669"/>
    <property type="project" value="TreeGrafter"/>
</dbReference>
<feature type="domain" description="Microtubule-associated protein 10 C-terminal" evidence="2">
    <location>
        <begin position="250"/>
        <end position="462"/>
    </location>
</feature>
<dbReference type="PANTHER" id="PTHR21831">
    <property type="entry name" value="MICROTUBULE-ASSOCIATED PROTEIN 10"/>
    <property type="match status" value="1"/>
</dbReference>
<reference evidence="3" key="2">
    <citation type="submission" date="2025-08" db="UniProtKB">
        <authorList>
            <consortium name="Ensembl"/>
        </authorList>
    </citation>
    <scope>IDENTIFICATION</scope>
</reference>